<evidence type="ECO:0000259" key="20">
    <source>
        <dbReference type="PROSITE" id="PS50011"/>
    </source>
</evidence>
<dbReference type="CDD" id="cd14066">
    <property type="entry name" value="STKc_IRAK"/>
    <property type="match status" value="1"/>
</dbReference>
<comment type="catalytic activity">
    <reaction evidence="14">
        <text>L-threonyl-[protein] + ATP = O-phospho-L-threonyl-[protein] + ADP + H(+)</text>
        <dbReference type="Rhea" id="RHEA:46608"/>
        <dbReference type="Rhea" id="RHEA-COMP:11060"/>
        <dbReference type="Rhea" id="RHEA-COMP:11605"/>
        <dbReference type="ChEBI" id="CHEBI:15378"/>
        <dbReference type="ChEBI" id="CHEBI:30013"/>
        <dbReference type="ChEBI" id="CHEBI:30616"/>
        <dbReference type="ChEBI" id="CHEBI:61977"/>
        <dbReference type="ChEBI" id="CHEBI:456216"/>
        <dbReference type="EC" id="2.7.11.1"/>
    </reaction>
</comment>
<sequence>MSFFLLILLGLLLGHFSISSSKTTNNALKLNNPPPDPSCPLNFNNTLKKMMKQGSYGLEFLDLQSECHYLLEGFRLVRSQYLQTTGNFSVPPSAAEACWSSFQVLVNGRIGPFDVRANCLVQTSWISNSCMSITTRSEFESFIPEPKLQKINQFCQQPLGDDSSCKSCRASVSSVQEAYFNTGNLSDCAGYPYIYAAAFANRFGPTDLETAKCLFSLDFNTAKPGTKKPKSFLHWIIIGCAFGFFKAVSVVWFISRCLKNRRKQENVAKVEISPALGLGLLGESTTSVKFTLEEMKAATGNFSRENLIGKGGYGNIYRGILADGSEVALKRFKNFSVSGDESFVHEVEVIASVKQVNLVALRGYCCARDSLGLHQRIIVCDLMHNGSLHDHLFRSEATKLSWPVRRKIALGTARGLAYLHNGPQPAIIHRDVKSSNILLDESFEPKLADFGLAKFTPDDFSHMSTRVAGTLGYVAPEYALYGLLTERSDVYGFGVVLLELLTGKQAVVSVENGQPLLLTDWAWSLVQNGQSLDVIEEGMPEMGLPEVMEKYVILGVVCAHPLLQARPTMEQIVKILETQDLAPVPSSLDHHPISLLPDIEGSNFSSTDQHSSKEDEETSLAQAV</sequence>
<dbReference type="Pfam" id="PF19160">
    <property type="entry name" value="SPARK"/>
    <property type="match status" value="1"/>
</dbReference>
<dbReference type="EC" id="2.7.11.1" evidence="2"/>
<evidence type="ECO:0000256" key="18">
    <source>
        <dbReference type="SAM" id="Phobius"/>
    </source>
</evidence>
<feature type="domain" description="Protein kinase" evidence="20">
    <location>
        <begin position="302"/>
        <end position="594"/>
    </location>
</feature>
<evidence type="ECO:0000256" key="4">
    <source>
        <dbReference type="ARBA" id="ARBA00022679"/>
    </source>
</evidence>
<feature type="binding site" evidence="16">
    <location>
        <position position="330"/>
    </location>
    <ligand>
        <name>ATP</name>
        <dbReference type="ChEBI" id="CHEBI:30616"/>
    </ligand>
</feature>
<feature type="signal peptide" evidence="19">
    <location>
        <begin position="1"/>
        <end position="21"/>
    </location>
</feature>
<dbReference type="GO" id="GO:0016020">
    <property type="term" value="C:membrane"/>
    <property type="evidence" value="ECO:0007669"/>
    <property type="project" value="UniProtKB-SubCell"/>
</dbReference>
<dbReference type="Proteomes" id="UP000241394">
    <property type="component" value="Chromosome LG15"/>
</dbReference>
<dbReference type="FunFam" id="1.10.510.10:FF:000287">
    <property type="entry name" value="probable LRR receptor-like serine/threonine-protein kinase RKF3"/>
    <property type="match status" value="1"/>
</dbReference>
<dbReference type="InterPro" id="IPR017441">
    <property type="entry name" value="Protein_kinase_ATP_BS"/>
</dbReference>
<dbReference type="GO" id="GO:0004674">
    <property type="term" value="F:protein serine/threonine kinase activity"/>
    <property type="evidence" value="ECO:0007669"/>
    <property type="project" value="UniProtKB-KW"/>
</dbReference>
<evidence type="ECO:0000256" key="6">
    <source>
        <dbReference type="ARBA" id="ARBA00022729"/>
    </source>
</evidence>
<dbReference type="PANTHER" id="PTHR47989:SF62">
    <property type="entry name" value="OS05G0423500 PROTEIN"/>
    <property type="match status" value="1"/>
</dbReference>
<dbReference type="STRING" id="1590841.A0A2R6QL92"/>
<evidence type="ECO:0000256" key="17">
    <source>
        <dbReference type="SAM" id="MobiDB-lite"/>
    </source>
</evidence>
<keyword evidence="8 21" id="KW-0418">Kinase</keyword>
<keyword evidence="11 18" id="KW-0472">Membrane</keyword>
<evidence type="ECO:0000256" key="11">
    <source>
        <dbReference type="ARBA" id="ARBA00023136"/>
    </source>
</evidence>
<accession>A0A2R6QL92</accession>
<keyword evidence="7 16" id="KW-0547">Nucleotide-binding</keyword>
<comment type="catalytic activity">
    <reaction evidence="15">
        <text>L-seryl-[protein] + ATP = O-phospho-L-seryl-[protein] + ADP + H(+)</text>
        <dbReference type="Rhea" id="RHEA:17989"/>
        <dbReference type="Rhea" id="RHEA-COMP:9863"/>
        <dbReference type="Rhea" id="RHEA-COMP:11604"/>
        <dbReference type="ChEBI" id="CHEBI:15378"/>
        <dbReference type="ChEBI" id="CHEBI:29999"/>
        <dbReference type="ChEBI" id="CHEBI:30616"/>
        <dbReference type="ChEBI" id="CHEBI:83421"/>
        <dbReference type="ChEBI" id="CHEBI:456216"/>
        <dbReference type="EC" id="2.7.11.1"/>
    </reaction>
</comment>
<protein>
    <recommendedName>
        <fullName evidence="2">non-specific serine/threonine protein kinase</fullName>
        <ecNumber evidence="2">2.7.11.1</ecNumber>
    </recommendedName>
</protein>
<dbReference type="InParanoid" id="A0A2R6QL92"/>
<evidence type="ECO:0000256" key="13">
    <source>
        <dbReference type="ARBA" id="ARBA00023180"/>
    </source>
</evidence>
<evidence type="ECO:0000256" key="15">
    <source>
        <dbReference type="ARBA" id="ARBA00048679"/>
    </source>
</evidence>
<dbReference type="InterPro" id="IPR043891">
    <property type="entry name" value="SPARK"/>
</dbReference>
<feature type="chain" id="PRO_5015362191" description="non-specific serine/threonine protein kinase" evidence="19">
    <location>
        <begin position="22"/>
        <end position="624"/>
    </location>
</feature>
<keyword evidence="3" id="KW-0723">Serine/threonine-protein kinase</keyword>
<evidence type="ECO:0000256" key="7">
    <source>
        <dbReference type="ARBA" id="ARBA00022741"/>
    </source>
</evidence>
<dbReference type="GO" id="GO:0005524">
    <property type="term" value="F:ATP binding"/>
    <property type="evidence" value="ECO:0007669"/>
    <property type="project" value="UniProtKB-UniRule"/>
</dbReference>
<keyword evidence="13" id="KW-0325">Glycoprotein</keyword>
<dbReference type="OMA" id="DTFEPKL"/>
<gene>
    <name evidence="21" type="ORF">CEY00_Acc17233</name>
</gene>
<evidence type="ECO:0000256" key="8">
    <source>
        <dbReference type="ARBA" id="ARBA00022777"/>
    </source>
</evidence>
<dbReference type="PANTHER" id="PTHR47989">
    <property type="entry name" value="OS01G0750732 PROTEIN"/>
    <property type="match status" value="1"/>
</dbReference>
<dbReference type="Gene3D" id="3.30.200.20">
    <property type="entry name" value="Phosphorylase Kinase, domain 1"/>
    <property type="match status" value="1"/>
</dbReference>
<dbReference type="InterPro" id="IPR001245">
    <property type="entry name" value="Ser-Thr/Tyr_kinase_cat_dom"/>
</dbReference>
<feature type="transmembrane region" description="Helical" evidence="18">
    <location>
        <begin position="232"/>
        <end position="254"/>
    </location>
</feature>
<dbReference type="PROSITE" id="PS00107">
    <property type="entry name" value="PROTEIN_KINASE_ATP"/>
    <property type="match status" value="1"/>
</dbReference>
<evidence type="ECO:0000256" key="10">
    <source>
        <dbReference type="ARBA" id="ARBA00022989"/>
    </source>
</evidence>
<evidence type="ECO:0000256" key="9">
    <source>
        <dbReference type="ARBA" id="ARBA00022840"/>
    </source>
</evidence>
<keyword evidence="12 21" id="KW-0675">Receptor</keyword>
<evidence type="ECO:0000313" key="22">
    <source>
        <dbReference type="Proteomes" id="UP000241394"/>
    </source>
</evidence>
<name>A0A2R6QL92_ACTCC</name>
<evidence type="ECO:0000256" key="1">
    <source>
        <dbReference type="ARBA" id="ARBA00004479"/>
    </source>
</evidence>
<reference evidence="21 22" key="1">
    <citation type="submission" date="2017-07" db="EMBL/GenBank/DDBJ databases">
        <title>An improved, manually edited Actinidia chinensis var. chinensis (kiwifruit) genome highlights the challenges associated with draft genomes and gene prediction in plants.</title>
        <authorList>
            <person name="Pilkington S."/>
            <person name="Crowhurst R."/>
            <person name="Hilario E."/>
            <person name="Nardozza S."/>
            <person name="Fraser L."/>
            <person name="Peng Y."/>
            <person name="Gunaseelan K."/>
            <person name="Simpson R."/>
            <person name="Tahir J."/>
            <person name="Deroles S."/>
            <person name="Templeton K."/>
            <person name="Luo Z."/>
            <person name="Davy M."/>
            <person name="Cheng C."/>
            <person name="Mcneilage M."/>
            <person name="Scaglione D."/>
            <person name="Liu Y."/>
            <person name="Zhang Q."/>
            <person name="Datson P."/>
            <person name="De Silva N."/>
            <person name="Gardiner S."/>
            <person name="Bassett H."/>
            <person name="Chagne D."/>
            <person name="Mccallum J."/>
            <person name="Dzierzon H."/>
            <person name="Deng C."/>
            <person name="Wang Y.-Y."/>
            <person name="Barron N."/>
            <person name="Manako K."/>
            <person name="Bowen J."/>
            <person name="Foster T."/>
            <person name="Erridge Z."/>
            <person name="Tiffin H."/>
            <person name="Waite C."/>
            <person name="Davies K."/>
            <person name="Grierson E."/>
            <person name="Laing W."/>
            <person name="Kirk R."/>
            <person name="Chen X."/>
            <person name="Wood M."/>
            <person name="Montefiori M."/>
            <person name="Brummell D."/>
            <person name="Schwinn K."/>
            <person name="Catanach A."/>
            <person name="Fullerton C."/>
            <person name="Li D."/>
            <person name="Meiyalaghan S."/>
            <person name="Nieuwenhuizen N."/>
            <person name="Read N."/>
            <person name="Prakash R."/>
            <person name="Hunter D."/>
            <person name="Zhang H."/>
            <person name="Mckenzie M."/>
            <person name="Knabel M."/>
            <person name="Harris A."/>
            <person name="Allan A."/>
            <person name="Chen A."/>
            <person name="Janssen B."/>
            <person name="Plunkett B."/>
            <person name="Dwamena C."/>
            <person name="Voogd C."/>
            <person name="Leif D."/>
            <person name="Lafferty D."/>
            <person name="Souleyre E."/>
            <person name="Varkonyi-Gasic E."/>
            <person name="Gambi F."/>
            <person name="Hanley J."/>
            <person name="Yao J.-L."/>
            <person name="Cheung J."/>
            <person name="David K."/>
            <person name="Warren B."/>
            <person name="Marsh K."/>
            <person name="Snowden K."/>
            <person name="Lin-Wang K."/>
            <person name="Brian L."/>
            <person name="Martinez-Sanchez M."/>
            <person name="Wang M."/>
            <person name="Ileperuma N."/>
            <person name="Macnee N."/>
            <person name="Campin R."/>
            <person name="Mcatee P."/>
            <person name="Drummond R."/>
            <person name="Espley R."/>
            <person name="Ireland H."/>
            <person name="Wu R."/>
            <person name="Atkinson R."/>
            <person name="Karunairetnam S."/>
            <person name="Bulley S."/>
            <person name="Chunkath S."/>
            <person name="Hanley Z."/>
            <person name="Storey R."/>
            <person name="Thrimawithana A."/>
            <person name="Thomson S."/>
            <person name="David C."/>
            <person name="Testolin R."/>
        </authorList>
    </citation>
    <scope>NUCLEOTIDE SEQUENCE [LARGE SCALE GENOMIC DNA]</scope>
    <source>
        <strain evidence="22">cv. Red5</strain>
        <tissue evidence="21">Young leaf</tissue>
    </source>
</reference>
<comment type="caution">
    <text evidence="21">The sequence shown here is derived from an EMBL/GenBank/DDBJ whole genome shotgun (WGS) entry which is preliminary data.</text>
</comment>
<keyword evidence="5 18" id="KW-0812">Transmembrane</keyword>
<keyword evidence="4" id="KW-0808">Transferase</keyword>
<dbReference type="EMBL" id="NKQK01000015">
    <property type="protein sequence ID" value="PSS10166.1"/>
    <property type="molecule type" value="Genomic_DNA"/>
</dbReference>
<dbReference type="SUPFAM" id="SSF56112">
    <property type="entry name" value="Protein kinase-like (PK-like)"/>
    <property type="match status" value="1"/>
</dbReference>
<keyword evidence="22" id="KW-1185">Reference proteome</keyword>
<evidence type="ECO:0000313" key="21">
    <source>
        <dbReference type="EMBL" id="PSS10166.1"/>
    </source>
</evidence>
<evidence type="ECO:0000256" key="12">
    <source>
        <dbReference type="ARBA" id="ARBA00023170"/>
    </source>
</evidence>
<reference evidence="22" key="2">
    <citation type="journal article" date="2018" name="BMC Genomics">
        <title>A manually annotated Actinidia chinensis var. chinensis (kiwifruit) genome highlights the challenges associated with draft genomes and gene prediction in plants.</title>
        <authorList>
            <person name="Pilkington S.M."/>
            <person name="Crowhurst R."/>
            <person name="Hilario E."/>
            <person name="Nardozza S."/>
            <person name="Fraser L."/>
            <person name="Peng Y."/>
            <person name="Gunaseelan K."/>
            <person name="Simpson R."/>
            <person name="Tahir J."/>
            <person name="Deroles S.C."/>
            <person name="Templeton K."/>
            <person name="Luo Z."/>
            <person name="Davy M."/>
            <person name="Cheng C."/>
            <person name="McNeilage M."/>
            <person name="Scaglione D."/>
            <person name="Liu Y."/>
            <person name="Zhang Q."/>
            <person name="Datson P."/>
            <person name="De Silva N."/>
            <person name="Gardiner S.E."/>
            <person name="Bassett H."/>
            <person name="Chagne D."/>
            <person name="McCallum J."/>
            <person name="Dzierzon H."/>
            <person name="Deng C."/>
            <person name="Wang Y.Y."/>
            <person name="Barron L."/>
            <person name="Manako K."/>
            <person name="Bowen J."/>
            <person name="Foster T.M."/>
            <person name="Erridge Z.A."/>
            <person name="Tiffin H."/>
            <person name="Waite C.N."/>
            <person name="Davies K.M."/>
            <person name="Grierson E.P."/>
            <person name="Laing W.A."/>
            <person name="Kirk R."/>
            <person name="Chen X."/>
            <person name="Wood M."/>
            <person name="Montefiori M."/>
            <person name="Brummell D.A."/>
            <person name="Schwinn K.E."/>
            <person name="Catanach A."/>
            <person name="Fullerton C."/>
            <person name="Li D."/>
            <person name="Meiyalaghan S."/>
            <person name="Nieuwenhuizen N."/>
            <person name="Read N."/>
            <person name="Prakash R."/>
            <person name="Hunter D."/>
            <person name="Zhang H."/>
            <person name="McKenzie M."/>
            <person name="Knabel M."/>
            <person name="Harris A."/>
            <person name="Allan A.C."/>
            <person name="Gleave A."/>
            <person name="Chen A."/>
            <person name="Janssen B.J."/>
            <person name="Plunkett B."/>
            <person name="Ampomah-Dwamena C."/>
            <person name="Voogd C."/>
            <person name="Leif D."/>
            <person name="Lafferty D."/>
            <person name="Souleyre E.J.F."/>
            <person name="Varkonyi-Gasic E."/>
            <person name="Gambi F."/>
            <person name="Hanley J."/>
            <person name="Yao J.L."/>
            <person name="Cheung J."/>
            <person name="David K.M."/>
            <person name="Warren B."/>
            <person name="Marsh K."/>
            <person name="Snowden K.C."/>
            <person name="Lin-Wang K."/>
            <person name="Brian L."/>
            <person name="Martinez-Sanchez M."/>
            <person name="Wang M."/>
            <person name="Ileperuma N."/>
            <person name="Macnee N."/>
            <person name="Campin R."/>
            <person name="McAtee P."/>
            <person name="Drummond R.S.M."/>
            <person name="Espley R.V."/>
            <person name="Ireland H.S."/>
            <person name="Wu R."/>
            <person name="Atkinson R.G."/>
            <person name="Karunairetnam S."/>
            <person name="Bulley S."/>
            <person name="Chunkath S."/>
            <person name="Hanley Z."/>
            <person name="Storey R."/>
            <person name="Thrimawithana A.H."/>
            <person name="Thomson S."/>
            <person name="David C."/>
            <person name="Testolin R."/>
            <person name="Huang H."/>
            <person name="Hellens R.P."/>
            <person name="Schaffer R.J."/>
        </authorList>
    </citation>
    <scope>NUCLEOTIDE SEQUENCE [LARGE SCALE GENOMIC DNA]</scope>
    <source>
        <strain evidence="22">cv. Red5</strain>
    </source>
</reference>
<dbReference type="OrthoDB" id="780646at2759"/>
<keyword evidence="10 18" id="KW-1133">Transmembrane helix</keyword>
<evidence type="ECO:0000256" key="19">
    <source>
        <dbReference type="SAM" id="SignalP"/>
    </source>
</evidence>
<evidence type="ECO:0000256" key="16">
    <source>
        <dbReference type="PROSITE-ProRule" id="PRU10141"/>
    </source>
</evidence>
<keyword evidence="9 16" id="KW-0067">ATP-binding</keyword>
<dbReference type="InterPro" id="IPR011009">
    <property type="entry name" value="Kinase-like_dom_sf"/>
</dbReference>
<evidence type="ECO:0000256" key="5">
    <source>
        <dbReference type="ARBA" id="ARBA00022692"/>
    </source>
</evidence>
<dbReference type="SMART" id="SM00220">
    <property type="entry name" value="S_TKc"/>
    <property type="match status" value="1"/>
</dbReference>
<dbReference type="Gene3D" id="1.10.510.10">
    <property type="entry name" value="Transferase(Phosphotransferase) domain 1"/>
    <property type="match status" value="1"/>
</dbReference>
<proteinExistence type="predicted"/>
<evidence type="ECO:0000256" key="3">
    <source>
        <dbReference type="ARBA" id="ARBA00022527"/>
    </source>
</evidence>
<dbReference type="AlphaFoldDB" id="A0A2R6QL92"/>
<comment type="subcellular location">
    <subcellularLocation>
        <location evidence="1">Membrane</location>
        <topology evidence="1">Single-pass type I membrane protein</topology>
    </subcellularLocation>
</comment>
<dbReference type="PROSITE" id="PS00108">
    <property type="entry name" value="PROTEIN_KINASE_ST"/>
    <property type="match status" value="1"/>
</dbReference>
<dbReference type="PROSITE" id="PS50011">
    <property type="entry name" value="PROTEIN_KINASE_DOM"/>
    <property type="match status" value="1"/>
</dbReference>
<evidence type="ECO:0000256" key="2">
    <source>
        <dbReference type="ARBA" id="ARBA00012513"/>
    </source>
</evidence>
<feature type="region of interest" description="Disordered" evidence="17">
    <location>
        <begin position="599"/>
        <end position="624"/>
    </location>
</feature>
<dbReference type="InterPro" id="IPR000719">
    <property type="entry name" value="Prot_kinase_dom"/>
</dbReference>
<organism evidence="21 22">
    <name type="scientific">Actinidia chinensis var. chinensis</name>
    <name type="common">Chinese soft-hair kiwi</name>
    <dbReference type="NCBI Taxonomy" id="1590841"/>
    <lineage>
        <taxon>Eukaryota</taxon>
        <taxon>Viridiplantae</taxon>
        <taxon>Streptophyta</taxon>
        <taxon>Embryophyta</taxon>
        <taxon>Tracheophyta</taxon>
        <taxon>Spermatophyta</taxon>
        <taxon>Magnoliopsida</taxon>
        <taxon>eudicotyledons</taxon>
        <taxon>Gunneridae</taxon>
        <taxon>Pentapetalae</taxon>
        <taxon>asterids</taxon>
        <taxon>Ericales</taxon>
        <taxon>Actinidiaceae</taxon>
        <taxon>Actinidia</taxon>
    </lineage>
</organism>
<dbReference type="Pfam" id="PF07714">
    <property type="entry name" value="PK_Tyr_Ser-Thr"/>
    <property type="match status" value="1"/>
</dbReference>
<evidence type="ECO:0000256" key="14">
    <source>
        <dbReference type="ARBA" id="ARBA00047899"/>
    </source>
</evidence>
<dbReference type="InterPro" id="IPR008271">
    <property type="entry name" value="Ser/Thr_kinase_AS"/>
</dbReference>
<dbReference type="Gramene" id="PSS10166">
    <property type="protein sequence ID" value="PSS10166"/>
    <property type="gene ID" value="CEY00_Acc17233"/>
</dbReference>
<keyword evidence="6 19" id="KW-0732">Signal</keyword>